<dbReference type="OrthoDB" id="3219467at2759"/>
<evidence type="ECO:0000256" key="1">
    <source>
        <dbReference type="SAM" id="Coils"/>
    </source>
</evidence>
<feature type="region of interest" description="Disordered" evidence="2">
    <location>
        <begin position="271"/>
        <end position="385"/>
    </location>
</feature>
<sequence length="2003" mass="224755">MPDHSISSELTLGRLELPKHEIEQDLEDIQFEPLNNYFGSIVRNAQVKFRDDAEAEAPEDLPYLVHGDSESDEEQFDPQRWMATRRFLSSNSGSGSLGEITVGGAVVENVSLVVPKDRNGGFGDLPVLPITAVGQEKTELVAIVGNDTEAGAATSIPILLMPDEEAYEEESPRVSGGDSMSRLATASVLANLGTSDTKQKAKPQAEQDPKKEAGDGTATDKEVTKDKGKKEEEGKDEKDKVAKTKLDNYVVSGDIKNLFGIKGLRGKLYKFKGKASTGDESKTYTDIRLGPETKEDKDETKDKKENTKEGKEEGKADAEDQPSEVDEGEAERKAQATGKETLDMKADSDNSGSKEDKAGKKDEKGSKDEKDKKEKEKKEPAREKVKINPKSLALLGKPLGTLLPFLESEEIKSLPIENLEFTYCEEKSGAFFPPGLRLEVDVPLTGSLQWATDALQKMFDFALRGYFEDFGCQTWDILQFKALGLELTATKAASRKSRGNKKGKDGKDTEKKNDTGDDESEEQVSHNATKEQPTEEPDRTQSDEPEAEVTTKPASTVQVEPDSTDSQPTQAQQDDAKGKSEEVGSSKQDKEEKSASRDKKKDNKDKKDKVKKSYNYGFGFFGTVSFIKVPYAKSPLDLHIRIARDFEVEKEKKEEAKKEEGKDEKKQTKEDEGEEKNEGKEDASKKVEPLEKKDEPSSDTKKASEDTEQIAKDAITADSTADNGGEKALQPTERDSKPKKAEEKKHSDGRHKRMWNVVIFCDEWKEIYGVKNVSLKKAELKWSFEQGNFKKTMAFDLSADIKLGAGSFKVKGKVSKDAELGDVSYSDFKKIHAQIQGKDVPEEKKKEEKEKSAEEIKSESKKKEEEKKDEKEDTQGNEVTFKKIRLKISTQFIEKEQTRVGSLLFEGHVTFNGKASAKALLEIKRDGLTISGGLADYQIPDTPVTIEQARMHIFIGFNRNKKQKKIEGSEKNDNKSITDAPSQGGKSSQPDQGETTAVITADVDSKFDESDTKDVKKTDGKEKKNRRESEFAVLGVVKIHEVTLSVGLYIARKNDKESRDWLAFGSVEHLTLSQLVPELKDPPLNLQLDNIALIASSEDREITEEEEEKKEDKKDEKKEKKGDKAEESKAGSKEGKKEDGTIDKILDMKQIISKPQDKKMGGQKEDKKDETKEQRKGEKKADKKKDEKDIDDSHAGVLKQVESYKYPIRKGVQLCATIRRFDALEQLNDKKPIDGLILIIAFTPEGLEIGIDLPKTLQVKLHDDAILGDFGAKVLAAEGALALSATLTLSVDDQKPIRVIGEIKGNALKASADFYMHRNDKWINPFQLNEKVVVSKLGLGAGITYATVCATGPDNMSIAGRIDVGKDFHAEMVLSLGAKKEQVICVDISEINVSRLVQLAGEMTDIVALQTLNGGEDFLVFRDIKFYMSTGGMVLGIRYDRGIHVRGMMEFFGKKGEFNGRIREDGVTIKGAIDNFNIGGLEVRSARAEGERATMDIEMTGEKQKVLVDGVISFHAFELSILIDAYLQDKRLEADISIKFTEHILLRLKANASVSDFRSLDGIVMNFEAEIRPDVIGAIFEAINQAIGTLGKMASDKIKEIEEELQRQVDEKESELRKMDEGLQRLKEQVDKQVQKRNHQIDEESRKRKNLEEELKGLEKAVEAAEAEQNKNERDIRNLKAKKEKKEREFDDKIREKELEYQRKEQEERDKQKKWEKEREKLEREKEASFGDALRSKEEADRSWAWWVVNWVVKKQELELEWMHGKKAADAEARHAAEKILSTPLWRTIEKGLNEAAEQIEKHAKALEHIINGEGYKAIQALQKDKRRELQNQIATLKRLEETSKEIETKLNAARQALKKNKGRITQEEKTLQKEVERLQGELKTRPFEDAYKAKLQEHESVKAQMKNIQKKLSEIRSGIDKATKSAQRYVHVLKQATPAVERILVTGSTDVLAKNKPLTFKIEARWMGKPVHAEVQWAPGWNVAELYDQIGLKVLEAAGEKA</sequence>
<feature type="compositionally biased region" description="Basic and acidic residues" evidence="2">
    <location>
        <begin position="502"/>
        <end position="515"/>
    </location>
</feature>
<gene>
    <name evidence="3" type="ORF">BDV27DRAFT_143639</name>
</gene>
<feature type="compositionally biased region" description="Basic and acidic residues" evidence="2">
    <location>
        <begin position="1110"/>
        <end position="1147"/>
    </location>
</feature>
<feature type="region of interest" description="Disordered" evidence="2">
    <location>
        <begin position="1099"/>
        <end position="1191"/>
    </location>
</feature>
<feature type="compositionally biased region" description="Basic and acidic residues" evidence="2">
    <location>
        <begin position="197"/>
        <end position="246"/>
    </location>
</feature>
<evidence type="ECO:0000256" key="2">
    <source>
        <dbReference type="SAM" id="MobiDB-lite"/>
    </source>
</evidence>
<feature type="region of interest" description="Disordered" evidence="2">
    <location>
        <begin position="491"/>
        <end position="609"/>
    </location>
</feature>
<feature type="region of interest" description="Disordered" evidence="2">
    <location>
        <begin position="964"/>
        <end position="1003"/>
    </location>
</feature>
<evidence type="ECO:0000313" key="3">
    <source>
        <dbReference type="EMBL" id="KAE8366466.1"/>
    </source>
</evidence>
<feature type="coiled-coil region" evidence="1">
    <location>
        <begin position="1820"/>
        <end position="1912"/>
    </location>
</feature>
<dbReference type="RefSeq" id="XP_031929547.1">
    <property type="nucleotide sequence ID" value="XM_032070138.1"/>
</dbReference>
<feature type="compositionally biased region" description="Acidic residues" evidence="2">
    <location>
        <begin position="319"/>
        <end position="329"/>
    </location>
</feature>
<organism evidence="3 4">
    <name type="scientific">Aspergillus caelatus</name>
    <dbReference type="NCBI Taxonomy" id="61420"/>
    <lineage>
        <taxon>Eukaryota</taxon>
        <taxon>Fungi</taxon>
        <taxon>Dikarya</taxon>
        <taxon>Ascomycota</taxon>
        <taxon>Pezizomycotina</taxon>
        <taxon>Eurotiomycetes</taxon>
        <taxon>Eurotiomycetidae</taxon>
        <taxon>Eurotiales</taxon>
        <taxon>Aspergillaceae</taxon>
        <taxon>Aspergillus</taxon>
        <taxon>Aspergillus subgen. Circumdati</taxon>
    </lineage>
</organism>
<dbReference type="PANTHER" id="PTHR18937">
    <property type="entry name" value="STRUCTURAL MAINTENANCE OF CHROMOSOMES SMC FAMILY MEMBER"/>
    <property type="match status" value="1"/>
</dbReference>
<feature type="compositionally biased region" description="Basic and acidic residues" evidence="2">
    <location>
        <begin position="645"/>
        <end position="711"/>
    </location>
</feature>
<feature type="region of interest" description="Disordered" evidence="2">
    <location>
        <begin position="836"/>
        <end position="875"/>
    </location>
</feature>
<feature type="compositionally biased region" description="Polar residues" evidence="2">
    <location>
        <begin position="977"/>
        <end position="998"/>
    </location>
</feature>
<proteinExistence type="predicted"/>
<feature type="region of interest" description="Disordered" evidence="2">
    <location>
        <begin position="1702"/>
        <end position="1734"/>
    </location>
</feature>
<reference evidence="3 4" key="1">
    <citation type="submission" date="2019-04" db="EMBL/GenBank/DDBJ databases">
        <title>Friends and foes A comparative genomics studyof 23 Aspergillus species from section Flavi.</title>
        <authorList>
            <consortium name="DOE Joint Genome Institute"/>
            <person name="Kjaerbolling I."/>
            <person name="Vesth T."/>
            <person name="Frisvad J.C."/>
            <person name="Nybo J.L."/>
            <person name="Theobald S."/>
            <person name="Kildgaard S."/>
            <person name="Isbrandt T."/>
            <person name="Kuo A."/>
            <person name="Sato A."/>
            <person name="Lyhne E.K."/>
            <person name="Kogle M.E."/>
            <person name="Wiebenga A."/>
            <person name="Kun R.S."/>
            <person name="Lubbers R.J."/>
            <person name="Makela M.R."/>
            <person name="Barry K."/>
            <person name="Chovatia M."/>
            <person name="Clum A."/>
            <person name="Daum C."/>
            <person name="Haridas S."/>
            <person name="He G."/>
            <person name="LaButti K."/>
            <person name="Lipzen A."/>
            <person name="Mondo S."/>
            <person name="Riley R."/>
            <person name="Salamov A."/>
            <person name="Simmons B.A."/>
            <person name="Magnuson J.K."/>
            <person name="Henrissat B."/>
            <person name="Mortensen U.H."/>
            <person name="Larsen T.O."/>
            <person name="Devries R.P."/>
            <person name="Grigoriev I.V."/>
            <person name="Machida M."/>
            <person name="Baker S.E."/>
            <person name="Andersen M.R."/>
        </authorList>
    </citation>
    <scope>NUCLEOTIDE SEQUENCE [LARGE SCALE GENOMIC DNA]</scope>
    <source>
        <strain evidence="3 4">CBS 763.97</strain>
    </source>
</reference>
<feature type="region of interest" description="Disordered" evidence="2">
    <location>
        <begin position="191"/>
        <end position="247"/>
    </location>
</feature>
<feature type="region of interest" description="Disordered" evidence="2">
    <location>
        <begin position="1629"/>
        <end position="1649"/>
    </location>
</feature>
<accession>A0A5N7ABC9</accession>
<feature type="compositionally biased region" description="Basic and acidic residues" evidence="2">
    <location>
        <begin position="574"/>
        <end position="608"/>
    </location>
</feature>
<feature type="compositionally biased region" description="Basic and acidic residues" evidence="2">
    <location>
        <begin position="528"/>
        <end position="542"/>
    </location>
</feature>
<name>A0A5N7ABC9_9EURO</name>
<feature type="compositionally biased region" description="Basic and acidic residues" evidence="2">
    <location>
        <begin position="330"/>
        <end position="385"/>
    </location>
</feature>
<keyword evidence="4" id="KW-1185">Reference proteome</keyword>
<keyword evidence="1" id="KW-0175">Coiled coil</keyword>
<feature type="compositionally biased region" description="Polar residues" evidence="2">
    <location>
        <begin position="564"/>
        <end position="573"/>
    </location>
</feature>
<feature type="compositionally biased region" description="Basic and acidic residues" evidence="2">
    <location>
        <begin position="839"/>
        <end position="874"/>
    </location>
</feature>
<dbReference type="GeneID" id="43654584"/>
<protein>
    <submittedName>
        <fullName evidence="3">Uncharacterized protein</fullName>
    </submittedName>
</protein>
<feature type="compositionally biased region" description="Basic and acidic residues" evidence="2">
    <location>
        <begin position="965"/>
        <end position="976"/>
    </location>
</feature>
<feature type="compositionally biased region" description="Basic and acidic residues" evidence="2">
    <location>
        <begin position="732"/>
        <end position="746"/>
    </location>
</feature>
<feature type="compositionally biased region" description="Basic and acidic residues" evidence="2">
    <location>
        <begin position="277"/>
        <end position="318"/>
    </location>
</feature>
<feature type="compositionally biased region" description="Basic and acidic residues" evidence="2">
    <location>
        <begin position="1155"/>
        <end position="1191"/>
    </location>
</feature>
<evidence type="ECO:0000313" key="4">
    <source>
        <dbReference type="Proteomes" id="UP000326268"/>
    </source>
</evidence>
<dbReference type="EMBL" id="ML737613">
    <property type="protein sequence ID" value="KAE8366466.1"/>
    <property type="molecule type" value="Genomic_DNA"/>
</dbReference>
<feature type="region of interest" description="Disordered" evidence="2">
    <location>
        <begin position="645"/>
        <end position="749"/>
    </location>
</feature>
<dbReference type="Proteomes" id="UP000326268">
    <property type="component" value="Unassembled WGS sequence"/>
</dbReference>